<gene>
    <name evidence="3" type="ORF">SAMN04488105_107278</name>
</gene>
<dbReference type="RefSeq" id="WP_089959706.1">
    <property type="nucleotide sequence ID" value="NZ_FNAV01000007.1"/>
</dbReference>
<dbReference type="Proteomes" id="UP000198994">
    <property type="component" value="Unassembled WGS sequence"/>
</dbReference>
<feature type="domain" description="Glyoxalase-related protein" evidence="2">
    <location>
        <begin position="3"/>
        <end position="139"/>
    </location>
</feature>
<evidence type="ECO:0000313" key="3">
    <source>
        <dbReference type="EMBL" id="SDE78915.1"/>
    </source>
</evidence>
<evidence type="ECO:0000259" key="2">
    <source>
        <dbReference type="Pfam" id="PF20066"/>
    </source>
</evidence>
<dbReference type="InterPro" id="IPR045517">
    <property type="entry name" value="Glyoxalase_8"/>
</dbReference>
<feature type="region of interest" description="Disordered" evidence="1">
    <location>
        <begin position="123"/>
        <end position="143"/>
    </location>
</feature>
<evidence type="ECO:0000313" key="4">
    <source>
        <dbReference type="Proteomes" id="UP000198994"/>
    </source>
</evidence>
<sequence length="143" mass="15557">MTRTSLDTVKAQAKALRQALQAAGTVIGHAQALELIAKQHGARDWNTLHARLTQRNAPAELALGDRVAGSYLGQAYTGEITALSGPAGHRQVEIKLDQPVDTVRFESFSNWRHRIRGTLALDGRSHRRTSDGAPHLIVKKAPP</sequence>
<reference evidence="4" key="1">
    <citation type="submission" date="2016-10" db="EMBL/GenBank/DDBJ databases">
        <authorList>
            <person name="Varghese N."/>
            <person name="Submissions S."/>
        </authorList>
    </citation>
    <scope>NUCLEOTIDE SEQUENCE [LARGE SCALE GENOMIC DNA]</scope>
    <source>
        <strain evidence="4">DSM 10146</strain>
    </source>
</reference>
<dbReference type="STRING" id="282683.SAMN04488105_107278"/>
<dbReference type="Pfam" id="PF20066">
    <property type="entry name" value="Glyoxalase_8"/>
    <property type="match status" value="1"/>
</dbReference>
<evidence type="ECO:0000256" key="1">
    <source>
        <dbReference type="SAM" id="MobiDB-lite"/>
    </source>
</evidence>
<organism evidence="3 4">
    <name type="scientific">Salipiger thiooxidans</name>
    <dbReference type="NCBI Taxonomy" id="282683"/>
    <lineage>
        <taxon>Bacteria</taxon>
        <taxon>Pseudomonadati</taxon>
        <taxon>Pseudomonadota</taxon>
        <taxon>Alphaproteobacteria</taxon>
        <taxon>Rhodobacterales</taxon>
        <taxon>Roseobacteraceae</taxon>
        <taxon>Salipiger</taxon>
    </lineage>
</organism>
<accession>A0A1G7FT84</accession>
<dbReference type="EMBL" id="FNAV01000007">
    <property type="protein sequence ID" value="SDE78915.1"/>
    <property type="molecule type" value="Genomic_DNA"/>
</dbReference>
<name>A0A1G7FT84_9RHOB</name>
<dbReference type="OrthoDB" id="7350221at2"/>
<proteinExistence type="predicted"/>
<keyword evidence="4" id="KW-1185">Reference proteome</keyword>
<protein>
    <recommendedName>
        <fullName evidence="2">Glyoxalase-related protein domain-containing protein</fullName>
    </recommendedName>
</protein>
<dbReference type="AlphaFoldDB" id="A0A1G7FT84"/>